<reference evidence="3" key="3">
    <citation type="submission" date="2025-09" db="UniProtKB">
        <authorList>
            <consortium name="Ensembl"/>
        </authorList>
    </citation>
    <scope>IDENTIFICATION</scope>
</reference>
<dbReference type="AlphaFoldDB" id="H2XK65"/>
<name>H2XK65_CIOIN</name>
<dbReference type="OMA" id="STFQCVI"/>
<evidence type="ECO:0000313" key="3">
    <source>
        <dbReference type="Ensembl" id="ENSCINP00000030047.1"/>
    </source>
</evidence>
<feature type="domain" description="NIDO" evidence="2">
    <location>
        <begin position="21"/>
        <end position="130"/>
    </location>
</feature>
<dbReference type="InterPro" id="IPR051495">
    <property type="entry name" value="Epithelial_Barrier/Signaling"/>
</dbReference>
<reference evidence="4" key="1">
    <citation type="journal article" date="2002" name="Science">
        <title>The draft genome of Ciona intestinalis: insights into chordate and vertebrate origins.</title>
        <authorList>
            <person name="Dehal P."/>
            <person name="Satou Y."/>
            <person name="Campbell R.K."/>
            <person name="Chapman J."/>
            <person name="Degnan B."/>
            <person name="De Tomaso A."/>
            <person name="Davidson B."/>
            <person name="Di Gregorio A."/>
            <person name="Gelpke M."/>
            <person name="Goodstein D.M."/>
            <person name="Harafuji N."/>
            <person name="Hastings K.E."/>
            <person name="Ho I."/>
            <person name="Hotta K."/>
            <person name="Huang W."/>
            <person name="Kawashima T."/>
            <person name="Lemaire P."/>
            <person name="Martinez D."/>
            <person name="Meinertzhagen I.A."/>
            <person name="Necula S."/>
            <person name="Nonaka M."/>
            <person name="Putnam N."/>
            <person name="Rash S."/>
            <person name="Saiga H."/>
            <person name="Satake M."/>
            <person name="Terry A."/>
            <person name="Yamada L."/>
            <person name="Wang H.G."/>
            <person name="Awazu S."/>
            <person name="Azumi K."/>
            <person name="Boore J."/>
            <person name="Branno M."/>
            <person name="Chin-Bow S."/>
            <person name="DeSantis R."/>
            <person name="Doyle S."/>
            <person name="Francino P."/>
            <person name="Keys D.N."/>
            <person name="Haga S."/>
            <person name="Hayashi H."/>
            <person name="Hino K."/>
            <person name="Imai K.S."/>
            <person name="Inaba K."/>
            <person name="Kano S."/>
            <person name="Kobayashi K."/>
            <person name="Kobayashi M."/>
            <person name="Lee B.I."/>
            <person name="Makabe K.W."/>
            <person name="Manohar C."/>
            <person name="Matassi G."/>
            <person name="Medina M."/>
            <person name="Mochizuki Y."/>
            <person name="Mount S."/>
            <person name="Morishita T."/>
            <person name="Miura S."/>
            <person name="Nakayama A."/>
            <person name="Nishizaka S."/>
            <person name="Nomoto H."/>
            <person name="Ohta F."/>
            <person name="Oishi K."/>
            <person name="Rigoutsos I."/>
            <person name="Sano M."/>
            <person name="Sasaki A."/>
            <person name="Sasakura Y."/>
            <person name="Shoguchi E."/>
            <person name="Shin-i T."/>
            <person name="Spagnuolo A."/>
            <person name="Stainier D."/>
            <person name="Suzuki M.M."/>
            <person name="Tassy O."/>
            <person name="Takatori N."/>
            <person name="Tokuoka M."/>
            <person name="Yagi K."/>
            <person name="Yoshizaki F."/>
            <person name="Wada S."/>
            <person name="Zhang C."/>
            <person name="Hyatt P.D."/>
            <person name="Larimer F."/>
            <person name="Detter C."/>
            <person name="Doggett N."/>
            <person name="Glavina T."/>
            <person name="Hawkins T."/>
            <person name="Richardson P."/>
            <person name="Lucas S."/>
            <person name="Kohara Y."/>
            <person name="Levine M."/>
            <person name="Satoh N."/>
            <person name="Rokhsar D.S."/>
        </authorList>
    </citation>
    <scope>NUCLEOTIDE SEQUENCE [LARGE SCALE GENOMIC DNA]</scope>
</reference>
<keyword evidence="1" id="KW-1015">Disulfide bond</keyword>
<protein>
    <recommendedName>
        <fullName evidence="2">NIDO domain-containing protein</fullName>
    </recommendedName>
</protein>
<dbReference type="PANTHER" id="PTHR13802">
    <property type="entry name" value="MUCIN 4-RELATED"/>
    <property type="match status" value="1"/>
</dbReference>
<accession>H2XK65</accession>
<proteinExistence type="predicted"/>
<dbReference type="PANTHER" id="PTHR13802:SF52">
    <property type="entry name" value="MUCIN-4"/>
    <property type="match status" value="1"/>
</dbReference>
<dbReference type="Ensembl" id="ENSCINT00000033019.1">
    <property type="protein sequence ID" value="ENSCINP00000030047.1"/>
    <property type="gene ID" value="ENSCING00000020745.1"/>
</dbReference>
<dbReference type="InParanoid" id="H2XK65"/>
<dbReference type="GO" id="GO:0007160">
    <property type="term" value="P:cell-matrix adhesion"/>
    <property type="evidence" value="ECO:0007669"/>
    <property type="project" value="InterPro"/>
</dbReference>
<evidence type="ECO:0000256" key="1">
    <source>
        <dbReference type="ARBA" id="ARBA00023157"/>
    </source>
</evidence>
<evidence type="ECO:0000259" key="2">
    <source>
        <dbReference type="Pfam" id="PF06119"/>
    </source>
</evidence>
<keyword evidence="4" id="KW-1185">Reference proteome</keyword>
<evidence type="ECO:0000313" key="4">
    <source>
        <dbReference type="Proteomes" id="UP000008144"/>
    </source>
</evidence>
<dbReference type="InterPro" id="IPR003886">
    <property type="entry name" value="NIDO_dom"/>
</dbReference>
<dbReference type="HOGENOM" id="CLU_1457594_0_0_1"/>
<reference evidence="3" key="2">
    <citation type="submission" date="2025-08" db="UniProtKB">
        <authorList>
            <consortium name="Ensembl"/>
        </authorList>
    </citation>
    <scope>IDENTIFICATION</scope>
</reference>
<organism evidence="3 4">
    <name type="scientific">Ciona intestinalis</name>
    <name type="common">Transparent sea squirt</name>
    <name type="synonym">Ascidia intestinalis</name>
    <dbReference type="NCBI Taxonomy" id="7719"/>
    <lineage>
        <taxon>Eukaryota</taxon>
        <taxon>Metazoa</taxon>
        <taxon>Chordata</taxon>
        <taxon>Tunicata</taxon>
        <taxon>Ascidiacea</taxon>
        <taxon>Phlebobranchia</taxon>
        <taxon>Cionidae</taxon>
        <taxon>Ciona</taxon>
    </lineage>
</organism>
<dbReference type="Proteomes" id="UP000008144">
    <property type="component" value="Unassembled WGS sequence"/>
</dbReference>
<dbReference type="GeneTree" id="ENSGT00440000037334"/>
<sequence length="186" mass="21502">MVREDRNGLPDTMPGLSTLKTMVKQKHNYNMTATTLIVVQWNKMLMFPAARYPRLTSTFQCVIISDIKRSFVFFIYQPGEMKWVKDPTIRIVNNVLTGLGNQNGLEHVRRGVYTPDRSSNIGINGMYLYEYSYANSSEHKCLRWMERQTVPDVIPQTRPCAPSMRFLRSDMIEITSRDRSLGLPTT</sequence>
<dbReference type="Pfam" id="PF06119">
    <property type="entry name" value="NIDO"/>
    <property type="match status" value="1"/>
</dbReference>